<protein>
    <recommendedName>
        <fullName evidence="2">Nephrocystin 3-like N-terminal domain-containing protein</fullName>
    </recommendedName>
</protein>
<dbReference type="InterPro" id="IPR027417">
    <property type="entry name" value="P-loop_NTPase"/>
</dbReference>
<name>A0A9P7E1K4_9AGAM</name>
<evidence type="ECO:0000259" key="2">
    <source>
        <dbReference type="Pfam" id="PF24883"/>
    </source>
</evidence>
<evidence type="ECO:0000313" key="4">
    <source>
        <dbReference type="Proteomes" id="UP000807769"/>
    </source>
</evidence>
<dbReference type="RefSeq" id="XP_041188928.1">
    <property type="nucleotide sequence ID" value="XM_041329281.1"/>
</dbReference>
<dbReference type="OrthoDB" id="5967843at2759"/>
<evidence type="ECO:0000313" key="3">
    <source>
        <dbReference type="EMBL" id="KAG1808936.1"/>
    </source>
</evidence>
<dbReference type="GeneID" id="64623298"/>
<accession>A0A9P7E1K4</accession>
<organism evidence="3 4">
    <name type="scientific">Suillus subaureus</name>
    <dbReference type="NCBI Taxonomy" id="48587"/>
    <lineage>
        <taxon>Eukaryota</taxon>
        <taxon>Fungi</taxon>
        <taxon>Dikarya</taxon>
        <taxon>Basidiomycota</taxon>
        <taxon>Agaricomycotina</taxon>
        <taxon>Agaricomycetes</taxon>
        <taxon>Agaricomycetidae</taxon>
        <taxon>Boletales</taxon>
        <taxon>Suillineae</taxon>
        <taxon>Suillaceae</taxon>
        <taxon>Suillus</taxon>
    </lineage>
</organism>
<evidence type="ECO:0000256" key="1">
    <source>
        <dbReference type="ARBA" id="ARBA00022737"/>
    </source>
</evidence>
<sequence>LIWLYGMAGVGKSAIVFTIAERMRGLKVTEQTSVEKQLRGTFFFLHKYMKCCMTGYFFVTLVYQFATNSPSIWKDVNRAIRDNPTLLDPDKSLCDQMEALFLQPLQNLQLKLCGCLPLTFVIDALDE</sequence>
<dbReference type="AlphaFoldDB" id="A0A9P7E1K4"/>
<dbReference type="InterPro" id="IPR056884">
    <property type="entry name" value="NPHP3-like_N"/>
</dbReference>
<feature type="non-terminal residue" evidence="3">
    <location>
        <position position="127"/>
    </location>
</feature>
<dbReference type="Pfam" id="PF24883">
    <property type="entry name" value="NPHP3_N"/>
    <property type="match status" value="1"/>
</dbReference>
<comment type="caution">
    <text evidence="3">The sequence shown here is derived from an EMBL/GenBank/DDBJ whole genome shotgun (WGS) entry which is preliminary data.</text>
</comment>
<keyword evidence="1" id="KW-0677">Repeat</keyword>
<gene>
    <name evidence="3" type="ORF">BJ212DRAFT_1214378</name>
</gene>
<dbReference type="SUPFAM" id="SSF52540">
    <property type="entry name" value="P-loop containing nucleoside triphosphate hydrolases"/>
    <property type="match status" value="1"/>
</dbReference>
<keyword evidence="4" id="KW-1185">Reference proteome</keyword>
<feature type="non-terminal residue" evidence="3">
    <location>
        <position position="1"/>
    </location>
</feature>
<reference evidence="3" key="1">
    <citation type="journal article" date="2020" name="New Phytol.">
        <title>Comparative genomics reveals dynamic genome evolution in host specialist ectomycorrhizal fungi.</title>
        <authorList>
            <person name="Lofgren L.A."/>
            <person name="Nguyen N.H."/>
            <person name="Vilgalys R."/>
            <person name="Ruytinx J."/>
            <person name="Liao H.L."/>
            <person name="Branco S."/>
            <person name="Kuo A."/>
            <person name="LaButti K."/>
            <person name="Lipzen A."/>
            <person name="Andreopoulos W."/>
            <person name="Pangilinan J."/>
            <person name="Riley R."/>
            <person name="Hundley H."/>
            <person name="Na H."/>
            <person name="Barry K."/>
            <person name="Grigoriev I.V."/>
            <person name="Stajich J.E."/>
            <person name="Kennedy P.G."/>
        </authorList>
    </citation>
    <scope>NUCLEOTIDE SEQUENCE</scope>
    <source>
        <strain evidence="3">MN1</strain>
    </source>
</reference>
<proteinExistence type="predicted"/>
<dbReference type="Proteomes" id="UP000807769">
    <property type="component" value="Unassembled WGS sequence"/>
</dbReference>
<dbReference type="EMBL" id="JABBWG010000036">
    <property type="protein sequence ID" value="KAG1808936.1"/>
    <property type="molecule type" value="Genomic_DNA"/>
</dbReference>
<feature type="domain" description="Nephrocystin 3-like N-terminal" evidence="2">
    <location>
        <begin position="1"/>
        <end position="127"/>
    </location>
</feature>